<keyword evidence="3" id="KW-0336">GPI-anchor</keyword>
<dbReference type="Pfam" id="PF20238">
    <property type="entry name" value="BIM1-like_dom"/>
    <property type="match status" value="1"/>
</dbReference>
<comment type="subcellular location">
    <subcellularLocation>
        <location evidence="1">Cell membrane</location>
        <topology evidence="1">Lipid-anchor</topology>
        <topology evidence="1">GPI-anchor</topology>
    </subcellularLocation>
</comment>
<gene>
    <name evidence="11" type="ORF">ACO22_04625</name>
</gene>
<evidence type="ECO:0000256" key="5">
    <source>
        <dbReference type="ARBA" id="ARBA00023136"/>
    </source>
</evidence>
<name>A0A1D2JCN7_PARBR</name>
<evidence type="ECO:0000256" key="9">
    <source>
        <dbReference type="SAM" id="SignalP"/>
    </source>
</evidence>
<dbReference type="Proteomes" id="UP000242814">
    <property type="component" value="Unassembled WGS sequence"/>
</dbReference>
<evidence type="ECO:0000313" key="11">
    <source>
        <dbReference type="EMBL" id="ODH26407.1"/>
    </source>
</evidence>
<evidence type="ECO:0000256" key="6">
    <source>
        <dbReference type="ARBA" id="ARBA00023180"/>
    </source>
</evidence>
<keyword evidence="4 9" id="KW-0732">Signal</keyword>
<dbReference type="VEuPathDB" id="FungiDB:PABG_03905"/>
<sequence length="276" mass="30167">MRRNQSLKPWWAILLITFFASSVTAHTVITYPGWRGNNLHSTGNMSSLQGMAIARSPNNESELLYPLGMQWAYPCPYCFSPHSVWSTGKFPCLNTSVPNSRCQTLLGGGMPVTQNRTKWPVKGGAIAFQPGWFPGHKTAFIYMNMGFGTIAPNMSHPMIAPFQLIGPTKEEYPGTFCLRQVAPPAGFEYKVGDNVTIQIIETAIHGAALYNCVDVTLAEPGDVEEVTRENCFNSSELSARYIFAMDISNTASIVSSPGMSLVVVPLLLAGSFALLF</sequence>
<feature type="signal peptide" evidence="9">
    <location>
        <begin position="1"/>
        <end position="25"/>
    </location>
</feature>
<evidence type="ECO:0000256" key="2">
    <source>
        <dbReference type="ARBA" id="ARBA00022475"/>
    </source>
</evidence>
<dbReference type="EMBL" id="LZYO01000188">
    <property type="protein sequence ID" value="ODH26407.1"/>
    <property type="molecule type" value="Genomic_DNA"/>
</dbReference>
<comment type="caution">
    <text evidence="11">The sequence shown here is derived from an EMBL/GenBank/DDBJ whole genome shotgun (WGS) entry which is preliminary data.</text>
</comment>
<dbReference type="GO" id="GO:0005886">
    <property type="term" value="C:plasma membrane"/>
    <property type="evidence" value="ECO:0007669"/>
    <property type="project" value="UniProtKB-SubCell"/>
</dbReference>
<dbReference type="InterPro" id="IPR046936">
    <property type="entry name" value="BIM1-like"/>
</dbReference>
<reference evidence="11 12" key="1">
    <citation type="submission" date="2016-06" db="EMBL/GenBank/DDBJ databases">
        <authorList>
            <person name="Kjaerup R.B."/>
            <person name="Dalgaard T.S."/>
            <person name="Juul-Madsen H.R."/>
        </authorList>
    </citation>
    <scope>NUCLEOTIDE SEQUENCE [LARGE SCALE GENOMIC DNA]</scope>
    <source>
        <strain evidence="11 12">Pb300</strain>
    </source>
</reference>
<dbReference type="PANTHER" id="PTHR34992">
    <property type="entry name" value="HYPHAL ANASTAMOSIS-7 PROTEIN"/>
    <property type="match status" value="1"/>
</dbReference>
<feature type="chain" id="PRO_5008902384" description="Copper acquisition factor BIM1-like domain-containing protein" evidence="9">
    <location>
        <begin position="26"/>
        <end position="276"/>
    </location>
</feature>
<protein>
    <recommendedName>
        <fullName evidence="10">Copper acquisition factor BIM1-like domain-containing protein</fullName>
    </recommendedName>
</protein>
<keyword evidence="8" id="KW-0812">Transmembrane</keyword>
<evidence type="ECO:0000313" key="12">
    <source>
        <dbReference type="Proteomes" id="UP000242814"/>
    </source>
</evidence>
<dbReference type="PANTHER" id="PTHR34992:SF10">
    <property type="entry name" value="COPPER ACQUISITION FACTOR BIM1-LIKE DOMAIN-CONTAINING PROTEIN"/>
    <property type="match status" value="1"/>
</dbReference>
<keyword evidence="7" id="KW-0449">Lipoprotein</keyword>
<evidence type="ECO:0000259" key="10">
    <source>
        <dbReference type="Pfam" id="PF20238"/>
    </source>
</evidence>
<accession>A0A1D2JCN7</accession>
<feature type="transmembrane region" description="Helical" evidence="8">
    <location>
        <begin position="258"/>
        <end position="275"/>
    </location>
</feature>
<evidence type="ECO:0000256" key="7">
    <source>
        <dbReference type="ARBA" id="ARBA00023288"/>
    </source>
</evidence>
<dbReference type="AlphaFoldDB" id="A0A1D2JCN7"/>
<keyword evidence="8" id="KW-1133">Transmembrane helix</keyword>
<dbReference type="VEuPathDB" id="FungiDB:PADG_07354"/>
<dbReference type="CDD" id="cd21176">
    <property type="entry name" value="LPMO_auxiliary-like"/>
    <property type="match status" value="1"/>
</dbReference>
<evidence type="ECO:0000256" key="8">
    <source>
        <dbReference type="SAM" id="Phobius"/>
    </source>
</evidence>
<keyword evidence="6" id="KW-0325">Glycoprotein</keyword>
<organism evidence="11 12">
    <name type="scientific">Paracoccidioides brasiliensis</name>
    <dbReference type="NCBI Taxonomy" id="121759"/>
    <lineage>
        <taxon>Eukaryota</taxon>
        <taxon>Fungi</taxon>
        <taxon>Dikarya</taxon>
        <taxon>Ascomycota</taxon>
        <taxon>Pezizomycotina</taxon>
        <taxon>Eurotiomycetes</taxon>
        <taxon>Eurotiomycetidae</taxon>
        <taxon>Onygenales</taxon>
        <taxon>Ajellomycetaceae</taxon>
        <taxon>Paracoccidioides</taxon>
    </lineage>
</organism>
<keyword evidence="5 8" id="KW-0472">Membrane</keyword>
<keyword evidence="2" id="KW-1003">Cell membrane</keyword>
<proteinExistence type="predicted"/>
<dbReference type="GO" id="GO:0098552">
    <property type="term" value="C:side of membrane"/>
    <property type="evidence" value="ECO:0007669"/>
    <property type="project" value="UniProtKB-KW"/>
</dbReference>
<evidence type="ECO:0000256" key="3">
    <source>
        <dbReference type="ARBA" id="ARBA00022622"/>
    </source>
</evidence>
<evidence type="ECO:0000256" key="1">
    <source>
        <dbReference type="ARBA" id="ARBA00004609"/>
    </source>
</evidence>
<dbReference type="InterPro" id="IPR046530">
    <property type="entry name" value="BIM1-like_dom"/>
</dbReference>
<feature type="domain" description="Copper acquisition factor BIM1-like" evidence="10">
    <location>
        <begin position="25"/>
        <end position="235"/>
    </location>
</feature>
<evidence type="ECO:0000256" key="4">
    <source>
        <dbReference type="ARBA" id="ARBA00022729"/>
    </source>
</evidence>